<dbReference type="Pfam" id="PF00069">
    <property type="entry name" value="Pkinase"/>
    <property type="match status" value="1"/>
</dbReference>
<keyword evidence="6" id="KW-1185">Reference proteome</keyword>
<reference evidence="5" key="1">
    <citation type="submission" date="2021-09" db="EMBL/GenBank/DDBJ databases">
        <authorList>
            <consortium name="AG Swart"/>
            <person name="Singh M."/>
            <person name="Singh A."/>
            <person name="Seah K."/>
            <person name="Emmerich C."/>
        </authorList>
    </citation>
    <scope>NUCLEOTIDE SEQUENCE</scope>
    <source>
        <strain evidence="5">ATCC30299</strain>
    </source>
</reference>
<feature type="region of interest" description="Disordered" evidence="2">
    <location>
        <begin position="324"/>
        <end position="344"/>
    </location>
</feature>
<dbReference type="EMBL" id="CAJZBQ010000035">
    <property type="protein sequence ID" value="CAG9323886.1"/>
    <property type="molecule type" value="Genomic_DNA"/>
</dbReference>
<dbReference type="InterPro" id="IPR053083">
    <property type="entry name" value="TF_kinase-domain_protein"/>
</dbReference>
<dbReference type="Gene3D" id="1.10.510.10">
    <property type="entry name" value="Transferase(Phosphotransferase) domain 1"/>
    <property type="match status" value="1"/>
</dbReference>
<evidence type="ECO:0000313" key="6">
    <source>
        <dbReference type="Proteomes" id="UP001162131"/>
    </source>
</evidence>
<dbReference type="InterPro" id="IPR001841">
    <property type="entry name" value="Znf_RING"/>
</dbReference>
<organism evidence="5 6">
    <name type="scientific">Blepharisma stoltei</name>
    <dbReference type="NCBI Taxonomy" id="1481888"/>
    <lineage>
        <taxon>Eukaryota</taxon>
        <taxon>Sar</taxon>
        <taxon>Alveolata</taxon>
        <taxon>Ciliophora</taxon>
        <taxon>Postciliodesmatophora</taxon>
        <taxon>Heterotrichea</taxon>
        <taxon>Heterotrichida</taxon>
        <taxon>Blepharismidae</taxon>
        <taxon>Blepharisma</taxon>
    </lineage>
</organism>
<dbReference type="GO" id="GO:0005524">
    <property type="term" value="F:ATP binding"/>
    <property type="evidence" value="ECO:0007669"/>
    <property type="project" value="InterPro"/>
</dbReference>
<dbReference type="PROSITE" id="PS50089">
    <property type="entry name" value="ZF_RING_2"/>
    <property type="match status" value="1"/>
</dbReference>
<feature type="compositionally biased region" description="Polar residues" evidence="2">
    <location>
        <begin position="453"/>
        <end position="464"/>
    </location>
</feature>
<feature type="region of interest" description="Disordered" evidence="2">
    <location>
        <begin position="444"/>
        <end position="464"/>
    </location>
</feature>
<dbReference type="SMART" id="SM00220">
    <property type="entry name" value="S_TKc"/>
    <property type="match status" value="1"/>
</dbReference>
<keyword evidence="1" id="KW-0863">Zinc-finger</keyword>
<gene>
    <name evidence="5" type="ORF">BSTOLATCC_MIC34922</name>
</gene>
<protein>
    <recommendedName>
        <fullName evidence="7">Protein kinase domain-containing protein</fullName>
    </recommendedName>
</protein>
<feature type="domain" description="Protein kinase" evidence="3">
    <location>
        <begin position="1"/>
        <end position="280"/>
    </location>
</feature>
<dbReference type="InterPro" id="IPR000719">
    <property type="entry name" value="Prot_kinase_dom"/>
</dbReference>
<dbReference type="Proteomes" id="UP001162131">
    <property type="component" value="Unassembled WGS sequence"/>
</dbReference>
<evidence type="ECO:0000256" key="2">
    <source>
        <dbReference type="SAM" id="MobiDB-lite"/>
    </source>
</evidence>
<evidence type="ECO:0008006" key="7">
    <source>
        <dbReference type="Google" id="ProtNLM"/>
    </source>
</evidence>
<evidence type="ECO:0000259" key="4">
    <source>
        <dbReference type="PROSITE" id="PS50089"/>
    </source>
</evidence>
<dbReference type="PANTHER" id="PTHR44305">
    <property type="entry name" value="SI:DKEY-192D15.2-RELATED"/>
    <property type="match status" value="1"/>
</dbReference>
<evidence type="ECO:0000256" key="1">
    <source>
        <dbReference type="PROSITE-ProRule" id="PRU00175"/>
    </source>
</evidence>
<sequence length="647" mass="74677">MSFNAVDYYRANSKKLITKTARANIYLASFLWYTPGLNYPSQAVIKEIFSFTQNQLKEAEIQLTAWKIHPNIIKIYFWEPTENDTLSIYLEYCEKGLDNELTQRNQNCDWFTGELLLKHFKNLTHILKSLHENNITHRDIKPHNIRYDEFGNLKLADFGESKILAGNEESEFHSLVGTVPYFSPEAQYKLTNKESRISTSPLKDDVYQLGRTFFDMLICRLDPYDNQLSYEDRLSIMVEVCNERNYPKNFIDIILKMTEPNFHNRISAKTAYDLLSNIIISNEIIPFEMQDEIALGTYEEDKSEPNNIPGSVISKENNVDSEIKSSNFPDMNISKDNVDSEEAQAEPAYDYISNRYQSNKVEETSEAQEIIKKNEESNLPNVYSTPKFDKKLYLASDYESVSFRSDELFVKNELKNKNSISTAASNEIENLKEEELRRLSLGIPSNPEHITRPPNSHANSANFEGWNKHSSNSNFLSDKTKKLANNEKLNYDQTKTPKSKANSMACDICKLMTKTETIITTPCGHNYHHLCFNEKIGNSIKHSDKLCNIRCQICHCSLTYKFLESNITEIFYPDIAKRLCLLNFSEVSIDCPFCKTPTKNKLINEKLKNKTVRCPKCRGNFCSFCSYTGGHRKCKELLKVLESKSLF</sequence>
<comment type="caution">
    <text evidence="5">The sequence shown here is derived from an EMBL/GenBank/DDBJ whole genome shotgun (WGS) entry which is preliminary data.</text>
</comment>
<dbReference type="InterPro" id="IPR013083">
    <property type="entry name" value="Znf_RING/FYVE/PHD"/>
</dbReference>
<evidence type="ECO:0000259" key="3">
    <source>
        <dbReference type="PROSITE" id="PS50011"/>
    </source>
</evidence>
<evidence type="ECO:0000313" key="5">
    <source>
        <dbReference type="EMBL" id="CAG9323886.1"/>
    </source>
</evidence>
<proteinExistence type="predicted"/>
<dbReference type="InterPro" id="IPR011009">
    <property type="entry name" value="Kinase-like_dom_sf"/>
</dbReference>
<feature type="domain" description="RING-type" evidence="4">
    <location>
        <begin position="506"/>
        <end position="555"/>
    </location>
</feature>
<name>A0AAU9JE03_9CILI</name>
<keyword evidence="1" id="KW-0479">Metal-binding</keyword>
<keyword evidence="1" id="KW-0862">Zinc</keyword>
<dbReference type="PROSITE" id="PS50011">
    <property type="entry name" value="PROTEIN_KINASE_DOM"/>
    <property type="match status" value="1"/>
</dbReference>
<dbReference type="SUPFAM" id="SSF56112">
    <property type="entry name" value="Protein kinase-like (PK-like)"/>
    <property type="match status" value="1"/>
</dbReference>
<dbReference type="GO" id="GO:0004672">
    <property type="term" value="F:protein kinase activity"/>
    <property type="evidence" value="ECO:0007669"/>
    <property type="project" value="InterPro"/>
</dbReference>
<accession>A0AAU9JE03</accession>
<dbReference type="AlphaFoldDB" id="A0AAU9JE03"/>
<dbReference type="PANTHER" id="PTHR44305:SF2">
    <property type="entry name" value="SI:DKEY-192D15.2"/>
    <property type="match status" value="1"/>
</dbReference>
<dbReference type="GO" id="GO:0008270">
    <property type="term" value="F:zinc ion binding"/>
    <property type="evidence" value="ECO:0007669"/>
    <property type="project" value="UniProtKB-KW"/>
</dbReference>
<dbReference type="Gene3D" id="3.30.40.10">
    <property type="entry name" value="Zinc/RING finger domain, C3HC4 (zinc finger)"/>
    <property type="match status" value="1"/>
</dbReference>